<accession>A0A8X6QPI1</accession>
<organism evidence="1 2">
    <name type="scientific">Nephila pilipes</name>
    <name type="common">Giant wood spider</name>
    <name type="synonym">Nephila maculata</name>
    <dbReference type="NCBI Taxonomy" id="299642"/>
    <lineage>
        <taxon>Eukaryota</taxon>
        <taxon>Metazoa</taxon>
        <taxon>Ecdysozoa</taxon>
        <taxon>Arthropoda</taxon>
        <taxon>Chelicerata</taxon>
        <taxon>Arachnida</taxon>
        <taxon>Araneae</taxon>
        <taxon>Araneomorphae</taxon>
        <taxon>Entelegynae</taxon>
        <taxon>Araneoidea</taxon>
        <taxon>Nephilidae</taxon>
        <taxon>Nephila</taxon>
    </lineage>
</organism>
<protein>
    <submittedName>
        <fullName evidence="1">Uncharacterized protein</fullName>
    </submittedName>
</protein>
<sequence length="101" mass="11898">MISDGVHDAVRWSGRRWSEGNTGRLLRMRALELRRMMKILKPSLTLLLSQPANWHLKECMYQPSSNSKTVYWLRILSCRNVLRRSVLSEIHNIGHFPHLVF</sequence>
<dbReference type="EMBL" id="BMAW01032228">
    <property type="protein sequence ID" value="GFU24593.1"/>
    <property type="molecule type" value="Genomic_DNA"/>
</dbReference>
<keyword evidence="2" id="KW-1185">Reference proteome</keyword>
<proteinExistence type="predicted"/>
<evidence type="ECO:0000313" key="1">
    <source>
        <dbReference type="EMBL" id="GFU24593.1"/>
    </source>
</evidence>
<reference evidence="1" key="1">
    <citation type="submission" date="2020-08" db="EMBL/GenBank/DDBJ databases">
        <title>Multicomponent nature underlies the extraordinary mechanical properties of spider dragline silk.</title>
        <authorList>
            <person name="Kono N."/>
            <person name="Nakamura H."/>
            <person name="Mori M."/>
            <person name="Yoshida Y."/>
            <person name="Ohtoshi R."/>
            <person name="Malay A.D."/>
            <person name="Moran D.A.P."/>
            <person name="Tomita M."/>
            <person name="Numata K."/>
            <person name="Arakawa K."/>
        </authorList>
    </citation>
    <scope>NUCLEOTIDE SEQUENCE</scope>
</reference>
<dbReference type="Proteomes" id="UP000887013">
    <property type="component" value="Unassembled WGS sequence"/>
</dbReference>
<dbReference type="AlphaFoldDB" id="A0A8X6QPI1"/>
<comment type="caution">
    <text evidence="1">The sequence shown here is derived from an EMBL/GenBank/DDBJ whole genome shotgun (WGS) entry which is preliminary data.</text>
</comment>
<evidence type="ECO:0000313" key="2">
    <source>
        <dbReference type="Proteomes" id="UP000887013"/>
    </source>
</evidence>
<name>A0A8X6QPI1_NEPPI</name>
<gene>
    <name evidence="1" type="ORF">NPIL_303501</name>
</gene>